<feature type="chain" id="PRO_5043382071" evidence="1">
    <location>
        <begin position="23"/>
        <end position="70"/>
    </location>
</feature>
<keyword evidence="1" id="KW-0732">Signal</keyword>
<dbReference type="AlphaFoldDB" id="A0AAV1JHT4"/>
<protein>
    <submittedName>
        <fullName evidence="2">Uncharacterized protein</fullName>
    </submittedName>
</protein>
<sequence length="70" mass="7939">MKAIYLLFVVLSVFLMFDTTNGNKILVATKAFNKGRLGLMARGLYDRADNTRGYYAPPSNSYPIPPYRMD</sequence>
<keyword evidence="3" id="KW-1185">Reference proteome</keyword>
<evidence type="ECO:0000313" key="3">
    <source>
        <dbReference type="Proteomes" id="UP001497472"/>
    </source>
</evidence>
<accession>A0AAV1JHT4</accession>
<gene>
    <name evidence="2" type="ORF">LNINA_LOCUS8244</name>
</gene>
<feature type="signal peptide" evidence="1">
    <location>
        <begin position="1"/>
        <end position="22"/>
    </location>
</feature>
<organism evidence="2 3">
    <name type="scientific">Leptosia nina</name>
    <dbReference type="NCBI Taxonomy" id="320188"/>
    <lineage>
        <taxon>Eukaryota</taxon>
        <taxon>Metazoa</taxon>
        <taxon>Ecdysozoa</taxon>
        <taxon>Arthropoda</taxon>
        <taxon>Hexapoda</taxon>
        <taxon>Insecta</taxon>
        <taxon>Pterygota</taxon>
        <taxon>Neoptera</taxon>
        <taxon>Endopterygota</taxon>
        <taxon>Lepidoptera</taxon>
        <taxon>Glossata</taxon>
        <taxon>Ditrysia</taxon>
        <taxon>Papilionoidea</taxon>
        <taxon>Pieridae</taxon>
        <taxon>Pierinae</taxon>
        <taxon>Leptosia</taxon>
    </lineage>
</organism>
<evidence type="ECO:0000256" key="1">
    <source>
        <dbReference type="SAM" id="SignalP"/>
    </source>
</evidence>
<evidence type="ECO:0000313" key="2">
    <source>
        <dbReference type="EMBL" id="CAK1548896.1"/>
    </source>
</evidence>
<dbReference type="Proteomes" id="UP001497472">
    <property type="component" value="Unassembled WGS sequence"/>
</dbReference>
<dbReference type="EMBL" id="CAVLEF010000011">
    <property type="protein sequence ID" value="CAK1548896.1"/>
    <property type="molecule type" value="Genomic_DNA"/>
</dbReference>
<name>A0AAV1JHT4_9NEOP</name>
<reference evidence="2 3" key="1">
    <citation type="submission" date="2023-11" db="EMBL/GenBank/DDBJ databases">
        <authorList>
            <person name="Okamura Y."/>
        </authorList>
    </citation>
    <scope>NUCLEOTIDE SEQUENCE [LARGE SCALE GENOMIC DNA]</scope>
</reference>
<comment type="caution">
    <text evidence="2">The sequence shown here is derived from an EMBL/GenBank/DDBJ whole genome shotgun (WGS) entry which is preliminary data.</text>
</comment>
<proteinExistence type="predicted"/>